<keyword evidence="3" id="KW-1185">Reference proteome</keyword>
<sequence>MFGNADKVRRNIANDTNFKYSFKPSKPHKINGSTKEYIIIINIVIKIGVISIPISPCY</sequence>
<name>A0A076G532_9CAUD</name>
<dbReference type="KEGG" id="vg:22276366"/>
<organism evidence="2 3">
    <name type="scientific">Staphylococcus phage MCE-2014</name>
    <dbReference type="NCBI Taxonomy" id="1524910"/>
    <lineage>
        <taxon>Viruses</taxon>
        <taxon>Duplodnaviria</taxon>
        <taxon>Heunggongvirae</taxon>
        <taxon>Uroviricota</taxon>
        <taxon>Caudoviricetes</taxon>
        <taxon>Herelleviridae</taxon>
        <taxon>Twortvirinae</taxon>
        <taxon>Kayvirus</taxon>
        <taxon>Kayvirus MCE2014</taxon>
    </lineage>
</organism>
<keyword evidence="1" id="KW-1133">Transmembrane helix</keyword>
<dbReference type="Proteomes" id="UP000028960">
    <property type="component" value="Segment"/>
</dbReference>
<evidence type="ECO:0000313" key="2">
    <source>
        <dbReference type="EMBL" id="AII27018.1"/>
    </source>
</evidence>
<dbReference type="GeneID" id="22276366"/>
<evidence type="ECO:0000313" key="3">
    <source>
        <dbReference type="Proteomes" id="UP000028960"/>
    </source>
</evidence>
<evidence type="ECO:0000256" key="1">
    <source>
        <dbReference type="SAM" id="Phobius"/>
    </source>
</evidence>
<dbReference type="RefSeq" id="YP_009098108.1">
    <property type="nucleotide sequence ID" value="NC_025416.1"/>
</dbReference>
<dbReference type="EMBL" id="KJ888149">
    <property type="protein sequence ID" value="AII27018.1"/>
    <property type="molecule type" value="Genomic_DNA"/>
</dbReference>
<proteinExistence type="predicted"/>
<protein>
    <submittedName>
        <fullName evidence="2">Uncharacterized protein</fullName>
    </submittedName>
</protein>
<reference evidence="2 3" key="1">
    <citation type="journal article" date="2014" name="Appl. Environ. Microbiol.">
        <title>Combined Use of Bacteriophage K and a Novel Bacteriophage To Reduce Staphylococcus aureus Biofilm Formation.</title>
        <authorList>
            <person name="Alves D.R."/>
            <person name="Gaudion A."/>
            <person name="Bean J.E."/>
            <person name="Perez Esteban P."/>
            <person name="Arnot T.C."/>
            <person name="Harper D.R."/>
            <person name="Kot W."/>
            <person name="Hansen L.H."/>
            <person name="Enright M.C."/>
            <person name="Jenkins A.T."/>
        </authorList>
    </citation>
    <scope>NUCLEOTIDE SEQUENCE [LARGE SCALE GENOMIC DNA]</scope>
</reference>
<keyword evidence="1" id="KW-0812">Transmembrane</keyword>
<keyword evidence="1" id="KW-0472">Membrane</keyword>
<feature type="transmembrane region" description="Helical" evidence="1">
    <location>
        <begin position="37"/>
        <end position="55"/>
    </location>
</feature>
<accession>A0A076G532</accession>